<proteinExistence type="predicted"/>
<comment type="caution">
    <text evidence="2">The sequence shown here is derived from an EMBL/GenBank/DDBJ whole genome shotgun (WGS) entry which is preliminary data.</text>
</comment>
<feature type="region of interest" description="Disordered" evidence="1">
    <location>
        <begin position="209"/>
        <end position="240"/>
    </location>
</feature>
<dbReference type="GO" id="GO:0000428">
    <property type="term" value="C:DNA-directed RNA polymerase complex"/>
    <property type="evidence" value="ECO:0007669"/>
    <property type="project" value="UniProtKB-KW"/>
</dbReference>
<gene>
    <name evidence="2" type="ORF">HNR23_000437</name>
</gene>
<feature type="region of interest" description="Disordered" evidence="1">
    <location>
        <begin position="275"/>
        <end position="442"/>
    </location>
</feature>
<dbReference type="EMBL" id="JACHDS010000001">
    <property type="protein sequence ID" value="MBB6170377.1"/>
    <property type="molecule type" value="Genomic_DNA"/>
</dbReference>
<organism evidence="2 3">
    <name type="scientific">Nocardiopsis mwathae</name>
    <dbReference type="NCBI Taxonomy" id="1472723"/>
    <lineage>
        <taxon>Bacteria</taxon>
        <taxon>Bacillati</taxon>
        <taxon>Actinomycetota</taxon>
        <taxon>Actinomycetes</taxon>
        <taxon>Streptosporangiales</taxon>
        <taxon>Nocardiopsidaceae</taxon>
        <taxon>Nocardiopsis</taxon>
    </lineage>
</organism>
<feature type="compositionally biased region" description="Basic and acidic residues" evidence="1">
    <location>
        <begin position="367"/>
        <end position="398"/>
    </location>
</feature>
<sequence>MTTRSETGRQRGEGSDADLAAQLREGRGFDRCYDTFAPRLYRYCWSLVEPADGGTDGAGEAGSAHPNRGGAEEPAAAALRRTFLSAAELVGDLGDRTLLRPWLFALARAASQRHGFATRSPLVGLATVAAERPAVEVARRLPPSHRELLELHLRHALPVSEIARILSLDTDIAGELCRASVRRAADVLSEFAKEPGSVVDMVMSADAMATGSTDTPAPELSDASRGRSAQSGGERPAWTPSDVARLLAVLEPPGPPSDLRGEILAACTGRQGAEARRRAAAELRPLATDGFPQHRERPVPSADRGSTGPSAAAEPSGASAKPTQGKGAASGRRSARRTPPQRRRAGEKRPRPARRGVPGAAAAAAGTRRDSARGTEPRREPRALPRDRITTDDVERIPATEPIATPTRPPGRDEDRSARAGKGAAAKAEGRGARKRRWPASAISGLVTVAASVVLSATAVFMNGSDGDTITDPGPPGLPSPPPLSGELSPENNTGAGGAAGGAGGSPGGGGGTASGVAPGGSGGTAPQADPGAAPGSDEGPGEAGEADEATQGRPGDARRGAQAPGADPSPSPSPSPSQDRSPPRKGDGDKDDGSDGDSGGQSSGMAKFLDDLKNFLG</sequence>
<dbReference type="Proteomes" id="UP000546642">
    <property type="component" value="Unassembled WGS sequence"/>
</dbReference>
<keyword evidence="2" id="KW-0804">Transcription</keyword>
<feature type="compositionally biased region" description="Basic and acidic residues" evidence="1">
    <location>
        <begin position="582"/>
        <end position="594"/>
    </location>
</feature>
<feature type="compositionally biased region" description="Low complexity" evidence="1">
    <location>
        <begin position="525"/>
        <end position="538"/>
    </location>
</feature>
<reference evidence="2 3" key="1">
    <citation type="submission" date="2020-08" db="EMBL/GenBank/DDBJ databases">
        <title>Sequencing the genomes of 1000 actinobacteria strains.</title>
        <authorList>
            <person name="Klenk H.-P."/>
        </authorList>
    </citation>
    <scope>NUCLEOTIDE SEQUENCE [LARGE SCALE GENOMIC DNA]</scope>
    <source>
        <strain evidence="2 3">DSM 46659</strain>
    </source>
</reference>
<feature type="compositionally biased region" description="Low complexity" evidence="1">
    <location>
        <begin position="355"/>
        <end position="366"/>
    </location>
</feature>
<keyword evidence="3" id="KW-1185">Reference proteome</keyword>
<evidence type="ECO:0000256" key="1">
    <source>
        <dbReference type="SAM" id="MobiDB-lite"/>
    </source>
</evidence>
<accession>A0A7W9YE23</accession>
<feature type="compositionally biased region" description="Basic residues" evidence="1">
    <location>
        <begin position="333"/>
        <end position="354"/>
    </location>
</feature>
<feature type="compositionally biased region" description="Pro residues" evidence="1">
    <location>
        <begin position="473"/>
        <end position="484"/>
    </location>
</feature>
<evidence type="ECO:0000313" key="2">
    <source>
        <dbReference type="EMBL" id="MBB6170377.1"/>
    </source>
</evidence>
<keyword evidence="2" id="KW-0240">DNA-directed RNA polymerase</keyword>
<feature type="compositionally biased region" description="Low complexity" evidence="1">
    <location>
        <begin position="305"/>
        <end position="332"/>
    </location>
</feature>
<dbReference type="AlphaFoldDB" id="A0A7W9YE23"/>
<protein>
    <submittedName>
        <fullName evidence="2">DNA-directed RNA polymerase specialized sigma24 family protein</fullName>
    </submittedName>
</protein>
<name>A0A7W9YE23_9ACTN</name>
<feature type="compositionally biased region" description="Basic and acidic residues" evidence="1">
    <location>
        <begin position="609"/>
        <end position="618"/>
    </location>
</feature>
<feature type="compositionally biased region" description="Gly residues" evidence="1">
    <location>
        <begin position="495"/>
        <end position="524"/>
    </location>
</feature>
<dbReference type="RefSeq" id="WP_184072989.1">
    <property type="nucleotide sequence ID" value="NZ_JACHDS010000001.1"/>
</dbReference>
<evidence type="ECO:0000313" key="3">
    <source>
        <dbReference type="Proteomes" id="UP000546642"/>
    </source>
</evidence>
<feature type="region of interest" description="Disordered" evidence="1">
    <location>
        <begin position="463"/>
        <end position="618"/>
    </location>
</feature>